<comment type="similarity">
    <text evidence="1">Belongs to the glycosyl hydrolase 38 family.</text>
</comment>
<name>A0A4D7CTJ2_9ENTE</name>
<dbReference type="AlphaFoldDB" id="A0A4D7CTJ2"/>
<dbReference type="Pfam" id="PF17677">
    <property type="entry name" value="Glyco_hydro38C2"/>
    <property type="match status" value="1"/>
</dbReference>
<evidence type="ECO:0000256" key="1">
    <source>
        <dbReference type="ARBA" id="ARBA00009792"/>
    </source>
</evidence>
<dbReference type="GO" id="GO:0046872">
    <property type="term" value="F:metal ion binding"/>
    <property type="evidence" value="ECO:0007669"/>
    <property type="project" value="UniProtKB-KW"/>
</dbReference>
<dbReference type="InterPro" id="IPR037094">
    <property type="entry name" value="Glyco_hydro_38_cen_sf"/>
</dbReference>
<gene>
    <name evidence="6" type="ORF">FA707_04090</name>
</gene>
<dbReference type="EMBL" id="CP039712">
    <property type="protein sequence ID" value="QCI86192.1"/>
    <property type="molecule type" value="Genomic_DNA"/>
</dbReference>
<dbReference type="Pfam" id="PF01074">
    <property type="entry name" value="Glyco_hydro_38N"/>
    <property type="match status" value="1"/>
</dbReference>
<evidence type="ECO:0000259" key="5">
    <source>
        <dbReference type="SMART" id="SM00872"/>
    </source>
</evidence>
<keyword evidence="4" id="KW-0326">Glycosidase</keyword>
<dbReference type="Gene3D" id="1.20.1270.50">
    <property type="entry name" value="Glycoside hydrolase family 38, central domain"/>
    <property type="match status" value="1"/>
</dbReference>
<sequence>MFDLENSQKQFYQLNRLAVKDRLVLKKATITEENVQQDYQFGTFFGKKNHYYTIETCFTIPKDWSYDRCELFIYSDLSESDNSTNPQIKVYLNDHFVQAVDTNHHELLLDDAYIGVETSLRLEIFSGREEKQFPIHVECRRIDQAIRDLFYDVQVAWSSWKLVQADPELNLIYKKAIKSALKQVPLFDAYSEEFYLGIKAAKEILRQELYESEQLKHLGTVVGVGHTHIDLAWLWTVQQAIEKGERSYTTVMKLMDEYPDYTFFQSQPQMYQFIKNNYPELYELIKEKIAEGRWEIDGGMWVEADCNMTSGESLVRQILHGKKFIKDEFNKDSKILWLPDVFGYTAALPQLLKKSGIDYFMTTKLSWNQSNKIPYDSFYWKGIDGSEVLTHFITTVSEGYQPRPYYTTYNGMLDPYTVKGSWERYQQKDLNDEVLIAYGYGDGGGGPTRDMLETAKRLENGLPGIPKVKMGHALSYFDSLKQAMDQAEVVPKWMGELYFEYHRGTYTSIGKNKKANRQLETLLQSVEKYYAHLGEALPKETMTELWQLLLLNQFHDILPGSSIKEVYDQTDLDYEMIQNQAESLLSQTITTKGSDYFVFNPLAKKRDLKVKLPLPLGQRPVSETHQLKWQRIDENQVLVEIKEVASLAAVKMAVAPFEEEQLASTSEFVTKQLETPYYTVTFDEQYQIISLIDKQQRREILPAGKVLNELIAYEDIPMDYDAWDIDPYYKEKAWSVANVSNVELIEKGDVRQTLVITRQFKQSTITQAIHFYHDSARIDFETDLDWHQKQMLLKAQFPVEVNSLKATFDIQFGNVERDIHENTSWDKARFEVYGQKWVDISEGDYGVAVLSNAKYGFNVDYQNIGITLVKSAIDPYDGADQGHQHFIYSLMPHTGDWKQAPVMEEALDLNTPALVLNQVVVDGTHFASMEASFVTCELDNVLIDTIKPAEDGKGYIIRLYEFKNKRTEAALTFARELKTVQLCDLLENPIEDLVHTEHSVTVPLKPYEVQTLKIFF</sequence>
<dbReference type="InterPro" id="IPR011682">
    <property type="entry name" value="Glyco_hydro_38_C"/>
</dbReference>
<keyword evidence="2" id="KW-0479">Metal-binding</keyword>
<dbReference type="SUPFAM" id="SSF88713">
    <property type="entry name" value="Glycoside hydrolase/deacetylase"/>
    <property type="match status" value="1"/>
</dbReference>
<dbReference type="InterPro" id="IPR041147">
    <property type="entry name" value="GH38_C"/>
</dbReference>
<dbReference type="InterPro" id="IPR028995">
    <property type="entry name" value="Glyco_hydro_57/38_cen_sf"/>
</dbReference>
<dbReference type="FunFam" id="3.20.110.10:FF:000002">
    <property type="entry name" value="alpha-mannosidase 2C1 isoform X1"/>
    <property type="match status" value="1"/>
</dbReference>
<reference evidence="6 7" key="1">
    <citation type="submission" date="2019-04" db="EMBL/GenBank/DDBJ databases">
        <title>Vagococcus sp. nov., isolated from faeces of yaks (Bos grunniens).</title>
        <authorList>
            <person name="Ge Y."/>
        </authorList>
    </citation>
    <scope>NUCLEOTIDE SEQUENCE [LARGE SCALE GENOMIC DNA]</scope>
    <source>
        <strain evidence="6 7">MN-17</strain>
    </source>
</reference>
<dbReference type="PANTHER" id="PTHR46017:SF1">
    <property type="entry name" value="ALPHA-MANNOSIDASE 2C1"/>
    <property type="match status" value="1"/>
</dbReference>
<evidence type="ECO:0000256" key="3">
    <source>
        <dbReference type="ARBA" id="ARBA00022801"/>
    </source>
</evidence>
<keyword evidence="7" id="KW-1185">Reference proteome</keyword>
<dbReference type="Gene3D" id="3.20.110.10">
    <property type="entry name" value="Glycoside hydrolase 38, N terminal domain"/>
    <property type="match status" value="1"/>
</dbReference>
<organism evidence="6 7">
    <name type="scientific">Vagococcus zengguangii</name>
    <dbReference type="NCBI Taxonomy" id="2571750"/>
    <lineage>
        <taxon>Bacteria</taxon>
        <taxon>Bacillati</taxon>
        <taxon>Bacillota</taxon>
        <taxon>Bacilli</taxon>
        <taxon>Lactobacillales</taxon>
        <taxon>Enterococcaceae</taxon>
        <taxon>Vagococcus</taxon>
    </lineage>
</organism>
<dbReference type="KEGG" id="vao:FA707_04090"/>
<evidence type="ECO:0000256" key="4">
    <source>
        <dbReference type="ARBA" id="ARBA00023295"/>
    </source>
</evidence>
<dbReference type="RefSeq" id="WP_136953027.1">
    <property type="nucleotide sequence ID" value="NZ_CP039712.1"/>
</dbReference>
<dbReference type="FunFam" id="1.20.1270.50:FF:000004">
    <property type="entry name" value="alpha-mannosidase 2C1 isoform X1"/>
    <property type="match status" value="1"/>
</dbReference>
<dbReference type="Gene3D" id="2.70.98.30">
    <property type="entry name" value="Golgi alpha-mannosidase II, domain 4"/>
    <property type="match status" value="1"/>
</dbReference>
<dbReference type="GO" id="GO:0009313">
    <property type="term" value="P:oligosaccharide catabolic process"/>
    <property type="evidence" value="ECO:0007669"/>
    <property type="project" value="TreeGrafter"/>
</dbReference>
<dbReference type="InterPro" id="IPR015341">
    <property type="entry name" value="Glyco_hydro_38_cen"/>
</dbReference>
<evidence type="ECO:0000313" key="6">
    <source>
        <dbReference type="EMBL" id="QCI86192.1"/>
    </source>
</evidence>
<dbReference type="InterPro" id="IPR011330">
    <property type="entry name" value="Glyco_hydro/deAcase_b/a-brl"/>
</dbReference>
<dbReference type="InterPro" id="IPR027291">
    <property type="entry name" value="Glyco_hydro_38_N_sf"/>
</dbReference>
<dbReference type="GO" id="GO:0006013">
    <property type="term" value="P:mannose metabolic process"/>
    <property type="evidence" value="ECO:0007669"/>
    <property type="project" value="InterPro"/>
</dbReference>
<dbReference type="PANTHER" id="PTHR46017">
    <property type="entry name" value="ALPHA-MANNOSIDASE 2C1"/>
    <property type="match status" value="1"/>
</dbReference>
<dbReference type="SMART" id="SM00872">
    <property type="entry name" value="Alpha-mann_mid"/>
    <property type="match status" value="1"/>
</dbReference>
<dbReference type="Gene3D" id="2.60.40.2220">
    <property type="match status" value="1"/>
</dbReference>
<dbReference type="GO" id="GO:0004559">
    <property type="term" value="F:alpha-mannosidase activity"/>
    <property type="evidence" value="ECO:0007669"/>
    <property type="project" value="InterPro"/>
</dbReference>
<dbReference type="InterPro" id="IPR011013">
    <property type="entry name" value="Gal_mutarotase_sf_dom"/>
</dbReference>
<evidence type="ECO:0000313" key="7">
    <source>
        <dbReference type="Proteomes" id="UP000298615"/>
    </source>
</evidence>
<dbReference type="Proteomes" id="UP000298615">
    <property type="component" value="Chromosome"/>
</dbReference>
<dbReference type="Pfam" id="PF09261">
    <property type="entry name" value="Alpha-mann_mid"/>
    <property type="match status" value="1"/>
</dbReference>
<evidence type="ECO:0000256" key="2">
    <source>
        <dbReference type="ARBA" id="ARBA00022723"/>
    </source>
</evidence>
<dbReference type="GO" id="GO:0030246">
    <property type="term" value="F:carbohydrate binding"/>
    <property type="evidence" value="ECO:0007669"/>
    <property type="project" value="InterPro"/>
</dbReference>
<dbReference type="FunFam" id="2.70.98.30:FF:000010">
    <property type="entry name" value="Cytosolic alpha-mannosidase"/>
    <property type="match status" value="1"/>
</dbReference>
<dbReference type="SUPFAM" id="SSF88688">
    <property type="entry name" value="Families 57/38 glycoside transferase middle domain"/>
    <property type="match status" value="1"/>
</dbReference>
<dbReference type="SUPFAM" id="SSF74650">
    <property type="entry name" value="Galactose mutarotase-like"/>
    <property type="match status" value="1"/>
</dbReference>
<proteinExistence type="inferred from homology"/>
<dbReference type="InterPro" id="IPR000602">
    <property type="entry name" value="Glyco_hydro_38_N"/>
</dbReference>
<keyword evidence="3" id="KW-0378">Hydrolase</keyword>
<dbReference type="CDD" id="cd10789">
    <property type="entry name" value="GH38N_AMII_ER_cytosolic"/>
    <property type="match status" value="1"/>
</dbReference>
<dbReference type="Pfam" id="PF07748">
    <property type="entry name" value="Glyco_hydro_38C"/>
    <property type="match status" value="1"/>
</dbReference>
<accession>A0A4D7CTJ2</accession>
<protein>
    <submittedName>
        <fullName evidence="6">Alpha-mannosidase</fullName>
    </submittedName>
</protein>
<feature type="domain" description="Glycoside hydrolase family 38 central" evidence="5">
    <location>
        <begin position="500"/>
        <end position="574"/>
    </location>
</feature>